<dbReference type="EMBL" id="BSNG01000001">
    <property type="protein sequence ID" value="GLQ10804.1"/>
    <property type="molecule type" value="Genomic_DNA"/>
</dbReference>
<dbReference type="InterPro" id="IPR020579">
    <property type="entry name" value="Exonuc_VII_lsu_C"/>
</dbReference>
<comment type="similarity">
    <text evidence="5 6">Belongs to the XseA family.</text>
</comment>
<dbReference type="RefSeq" id="WP_284391728.1">
    <property type="nucleotide sequence ID" value="NZ_BSNG01000001.1"/>
</dbReference>
<dbReference type="EC" id="3.1.11.6" evidence="5"/>
<feature type="domain" description="OB-fold nucleic acid binding" evidence="8">
    <location>
        <begin position="11"/>
        <end position="105"/>
    </location>
</feature>
<evidence type="ECO:0000256" key="1">
    <source>
        <dbReference type="ARBA" id="ARBA00022490"/>
    </source>
</evidence>
<comment type="subunit">
    <text evidence="5">Heterooligomer composed of large and small subunits.</text>
</comment>
<dbReference type="InterPro" id="IPR025824">
    <property type="entry name" value="OB-fold_nuc-bd_dom"/>
</dbReference>
<evidence type="ECO:0000256" key="6">
    <source>
        <dbReference type="RuleBase" id="RU004355"/>
    </source>
</evidence>
<sequence>MSDALSNAAEFTVSEIAQAVKRTVEDEFGHVRVRGEISGFRGQHSSGHAYFTLKDENAAIDAVVWKGNYARLTFKPEEGLEVIATGRLTTFPRSSKYQIVIDNIEPAGAGALMALLEERRKKLLAEGLFARERKRPLPYLPRVIGVVTSPTGAVIRDILHRLEDRFPSHVLVWPVRVQGDTCAPEVVNAIEGFNGLLPNGPIPRPDLLIVARGGGSIEDLWGFNEEAVVRAVAASAIPIISAVGHETDTTLIDYAADMRAPTPTAAAEAAVPVRAELIGYVDDLGGRQRQAARRLALSARDRLRAATAGLPRPADLVATQRQRLDHAASNLGAALRHSVQAQRVQFSRIEPRLGPQLLARRQVEMGERLGNLALRGAAGLRKSVERARLTHDPRAERLGNAAARLLERKRALLDAIGPKLSPNALRAELRHSRSQLAPLAASLLTSVSQAMADRRNALSQSSKLLVSLSYRSVLARGYAVIKDEAGNLVQGKAGLSPGDAVAIEFADGAIGATIAGSPVIKKKPRSLSDDGSQESLF</sequence>
<dbReference type="Pfam" id="PF13742">
    <property type="entry name" value="tRNA_anti_2"/>
    <property type="match status" value="1"/>
</dbReference>
<comment type="subcellular location">
    <subcellularLocation>
        <location evidence="5 6">Cytoplasm</location>
    </subcellularLocation>
</comment>
<dbReference type="Proteomes" id="UP001161406">
    <property type="component" value="Unassembled WGS sequence"/>
</dbReference>
<feature type="domain" description="Exonuclease VII large subunit C-terminal" evidence="7">
    <location>
        <begin position="128"/>
        <end position="387"/>
    </location>
</feature>
<reference evidence="9" key="1">
    <citation type="journal article" date="2014" name="Int. J. Syst. Evol. Microbiol.">
        <title>Complete genome of a new Firmicutes species belonging to the dominant human colonic microbiota ('Ruminococcus bicirculans') reveals two chromosomes and a selective capacity to utilize plant glucans.</title>
        <authorList>
            <consortium name="NISC Comparative Sequencing Program"/>
            <person name="Wegmann U."/>
            <person name="Louis P."/>
            <person name="Goesmann A."/>
            <person name="Henrissat B."/>
            <person name="Duncan S.H."/>
            <person name="Flint H.J."/>
        </authorList>
    </citation>
    <scope>NUCLEOTIDE SEQUENCE</scope>
    <source>
        <strain evidence="9">NBRC 103855</strain>
    </source>
</reference>
<protein>
    <recommendedName>
        <fullName evidence="5">Exodeoxyribonuclease 7 large subunit</fullName>
        <ecNumber evidence="5">3.1.11.6</ecNumber>
    </recommendedName>
    <alternativeName>
        <fullName evidence="5">Exodeoxyribonuclease VII large subunit</fullName>
        <shortName evidence="5">Exonuclease VII large subunit</shortName>
    </alternativeName>
</protein>
<accession>A0ABQ5UFE7</accession>
<comment type="function">
    <text evidence="5">Bidirectionally degrades single-stranded DNA into large acid-insoluble oligonucleotides, which are then degraded further into small acid-soluble oligonucleotides.</text>
</comment>
<evidence type="ECO:0000256" key="3">
    <source>
        <dbReference type="ARBA" id="ARBA00022801"/>
    </source>
</evidence>
<dbReference type="InterPro" id="IPR003753">
    <property type="entry name" value="Exonuc_VII_L"/>
</dbReference>
<dbReference type="HAMAP" id="MF_00378">
    <property type="entry name" value="Exonuc_7_L"/>
    <property type="match status" value="1"/>
</dbReference>
<keyword evidence="2 5" id="KW-0540">Nuclease</keyword>
<dbReference type="Pfam" id="PF02601">
    <property type="entry name" value="Exonuc_VII_L"/>
    <property type="match status" value="1"/>
</dbReference>
<name>A0ABQ5UFE7_9HYPH</name>
<comment type="catalytic activity">
    <reaction evidence="5 6">
        <text>Exonucleolytic cleavage in either 5'- to 3'- or 3'- to 5'-direction to yield nucleoside 5'-phosphates.</text>
        <dbReference type="EC" id="3.1.11.6"/>
    </reaction>
</comment>
<keyword evidence="3 5" id="KW-0378">Hydrolase</keyword>
<evidence type="ECO:0000313" key="10">
    <source>
        <dbReference type="Proteomes" id="UP001161406"/>
    </source>
</evidence>
<evidence type="ECO:0000256" key="4">
    <source>
        <dbReference type="ARBA" id="ARBA00022839"/>
    </source>
</evidence>
<dbReference type="NCBIfam" id="TIGR00237">
    <property type="entry name" value="xseA"/>
    <property type="match status" value="1"/>
</dbReference>
<dbReference type="CDD" id="cd04489">
    <property type="entry name" value="ExoVII_LU_OBF"/>
    <property type="match status" value="1"/>
</dbReference>
<reference evidence="9" key="2">
    <citation type="submission" date="2023-01" db="EMBL/GenBank/DDBJ databases">
        <title>Draft genome sequence of Devosia yakushimensis strain NBRC 103855.</title>
        <authorList>
            <person name="Sun Q."/>
            <person name="Mori K."/>
        </authorList>
    </citation>
    <scope>NUCLEOTIDE SEQUENCE</scope>
    <source>
        <strain evidence="9">NBRC 103855</strain>
    </source>
</reference>
<proteinExistence type="inferred from homology"/>
<keyword evidence="1 5" id="KW-0963">Cytoplasm</keyword>
<organism evidence="9 10">
    <name type="scientific">Devosia yakushimensis</name>
    <dbReference type="NCBI Taxonomy" id="470028"/>
    <lineage>
        <taxon>Bacteria</taxon>
        <taxon>Pseudomonadati</taxon>
        <taxon>Pseudomonadota</taxon>
        <taxon>Alphaproteobacteria</taxon>
        <taxon>Hyphomicrobiales</taxon>
        <taxon>Devosiaceae</taxon>
        <taxon>Devosia</taxon>
    </lineage>
</organism>
<dbReference type="PANTHER" id="PTHR30008:SF0">
    <property type="entry name" value="EXODEOXYRIBONUCLEASE 7 LARGE SUBUNIT"/>
    <property type="match status" value="1"/>
</dbReference>
<dbReference type="PANTHER" id="PTHR30008">
    <property type="entry name" value="EXODEOXYRIBONUCLEASE 7 LARGE SUBUNIT"/>
    <property type="match status" value="1"/>
</dbReference>
<evidence type="ECO:0000259" key="7">
    <source>
        <dbReference type="Pfam" id="PF02601"/>
    </source>
</evidence>
<evidence type="ECO:0000313" key="9">
    <source>
        <dbReference type="EMBL" id="GLQ10804.1"/>
    </source>
</evidence>
<gene>
    <name evidence="5 9" type="primary">xseA</name>
    <name evidence="9" type="ORF">GCM10007913_27360</name>
</gene>
<keyword evidence="4 5" id="KW-0269">Exonuclease</keyword>
<evidence type="ECO:0000256" key="2">
    <source>
        <dbReference type="ARBA" id="ARBA00022722"/>
    </source>
</evidence>
<comment type="caution">
    <text evidence="9">The sequence shown here is derived from an EMBL/GenBank/DDBJ whole genome shotgun (WGS) entry which is preliminary data.</text>
</comment>
<evidence type="ECO:0000256" key="5">
    <source>
        <dbReference type="HAMAP-Rule" id="MF_00378"/>
    </source>
</evidence>
<keyword evidence="10" id="KW-1185">Reference proteome</keyword>
<evidence type="ECO:0000259" key="8">
    <source>
        <dbReference type="Pfam" id="PF13742"/>
    </source>
</evidence>